<dbReference type="PROSITE" id="PS50089">
    <property type="entry name" value="ZF_RING_2"/>
    <property type="match status" value="1"/>
</dbReference>
<reference evidence="5" key="1">
    <citation type="journal article" date="2019" name="bioRxiv">
        <title>The Genome of the Zebra Mussel, Dreissena polymorpha: A Resource for Invasive Species Research.</title>
        <authorList>
            <person name="McCartney M.A."/>
            <person name="Auch B."/>
            <person name="Kono T."/>
            <person name="Mallez S."/>
            <person name="Zhang Y."/>
            <person name="Obille A."/>
            <person name="Becker A."/>
            <person name="Abrahante J.E."/>
            <person name="Garbe J."/>
            <person name="Badalamenti J.P."/>
            <person name="Herman A."/>
            <person name="Mangelson H."/>
            <person name="Liachko I."/>
            <person name="Sullivan S."/>
            <person name="Sone E.D."/>
            <person name="Koren S."/>
            <person name="Silverstein K.A.T."/>
            <person name="Beckman K.B."/>
            <person name="Gohl D.M."/>
        </authorList>
    </citation>
    <scope>NUCLEOTIDE SEQUENCE</scope>
    <source>
        <strain evidence="5">Duluth1</strain>
        <tissue evidence="5">Whole animal</tissue>
    </source>
</reference>
<keyword evidence="6" id="KW-1185">Reference proteome</keyword>
<feature type="domain" description="RING-type" evidence="4">
    <location>
        <begin position="39"/>
        <end position="73"/>
    </location>
</feature>
<comment type="caution">
    <text evidence="5">The sequence shown here is derived from an EMBL/GenBank/DDBJ whole genome shotgun (WGS) entry which is preliminary data.</text>
</comment>
<keyword evidence="1 3" id="KW-0479">Metal-binding</keyword>
<dbReference type="InterPro" id="IPR001841">
    <property type="entry name" value="Znf_RING"/>
</dbReference>
<protein>
    <recommendedName>
        <fullName evidence="4">RING-type domain-containing protein</fullName>
    </recommendedName>
</protein>
<keyword evidence="2" id="KW-0862">Zinc</keyword>
<dbReference type="Pfam" id="PF13920">
    <property type="entry name" value="zf-C3HC4_3"/>
    <property type="match status" value="1"/>
</dbReference>
<keyword evidence="1 3" id="KW-0863">Zinc-finger</keyword>
<reference evidence="5" key="2">
    <citation type="submission" date="2020-11" db="EMBL/GenBank/DDBJ databases">
        <authorList>
            <person name="McCartney M.A."/>
            <person name="Auch B."/>
            <person name="Kono T."/>
            <person name="Mallez S."/>
            <person name="Becker A."/>
            <person name="Gohl D.M."/>
            <person name="Silverstein K.A.T."/>
            <person name="Koren S."/>
            <person name="Bechman K.B."/>
            <person name="Herman A."/>
            <person name="Abrahante J.E."/>
            <person name="Garbe J."/>
        </authorList>
    </citation>
    <scope>NUCLEOTIDE SEQUENCE</scope>
    <source>
        <strain evidence="5">Duluth1</strain>
        <tissue evidence="5">Whole animal</tissue>
    </source>
</reference>
<organism evidence="5 6">
    <name type="scientific">Dreissena polymorpha</name>
    <name type="common">Zebra mussel</name>
    <name type="synonym">Mytilus polymorpha</name>
    <dbReference type="NCBI Taxonomy" id="45954"/>
    <lineage>
        <taxon>Eukaryota</taxon>
        <taxon>Metazoa</taxon>
        <taxon>Spiralia</taxon>
        <taxon>Lophotrochozoa</taxon>
        <taxon>Mollusca</taxon>
        <taxon>Bivalvia</taxon>
        <taxon>Autobranchia</taxon>
        <taxon>Heteroconchia</taxon>
        <taxon>Euheterodonta</taxon>
        <taxon>Imparidentia</taxon>
        <taxon>Neoheterodontei</taxon>
        <taxon>Myida</taxon>
        <taxon>Dreissenoidea</taxon>
        <taxon>Dreissenidae</taxon>
        <taxon>Dreissena</taxon>
    </lineage>
</organism>
<dbReference type="Proteomes" id="UP000828390">
    <property type="component" value="Unassembled WGS sequence"/>
</dbReference>
<accession>A0A9D4G1Z3</accession>
<name>A0A9D4G1Z3_DREPO</name>
<gene>
    <name evidence="5" type="ORF">DPMN_135663</name>
</gene>
<dbReference type="GO" id="GO:0008270">
    <property type="term" value="F:zinc ion binding"/>
    <property type="evidence" value="ECO:0007669"/>
    <property type="project" value="UniProtKB-KW"/>
</dbReference>
<evidence type="ECO:0000256" key="1">
    <source>
        <dbReference type="ARBA" id="ARBA00022771"/>
    </source>
</evidence>
<dbReference type="Gene3D" id="3.30.40.10">
    <property type="entry name" value="Zinc/RING finger domain, C3HC4 (zinc finger)"/>
    <property type="match status" value="1"/>
</dbReference>
<proteinExistence type="predicted"/>
<evidence type="ECO:0000256" key="2">
    <source>
        <dbReference type="ARBA" id="ARBA00022833"/>
    </source>
</evidence>
<evidence type="ECO:0000259" key="4">
    <source>
        <dbReference type="PROSITE" id="PS50089"/>
    </source>
</evidence>
<sequence>MRFVQHGPYELVSKFKGNDSSTIEDDLQEIQKLQGLLRCKICKVRRVVLTYLPCCHCFACEDCGTKVQSCPICLKNCAQVQGAVNNICAINGGLLCQLTLLL</sequence>
<evidence type="ECO:0000256" key="3">
    <source>
        <dbReference type="PROSITE-ProRule" id="PRU00175"/>
    </source>
</evidence>
<dbReference type="InterPro" id="IPR013083">
    <property type="entry name" value="Znf_RING/FYVE/PHD"/>
</dbReference>
<dbReference type="AlphaFoldDB" id="A0A9D4G1Z3"/>
<dbReference type="EMBL" id="JAIWYP010000006">
    <property type="protein sequence ID" value="KAH3807326.1"/>
    <property type="molecule type" value="Genomic_DNA"/>
</dbReference>
<evidence type="ECO:0000313" key="6">
    <source>
        <dbReference type="Proteomes" id="UP000828390"/>
    </source>
</evidence>
<evidence type="ECO:0000313" key="5">
    <source>
        <dbReference type="EMBL" id="KAH3807326.1"/>
    </source>
</evidence>